<protein>
    <recommendedName>
        <fullName evidence="3">Protein kinase domain-containing protein</fullName>
    </recommendedName>
</protein>
<accession>A0A5M9JIQ9</accession>
<dbReference type="AlphaFoldDB" id="A0A5M9JIQ9"/>
<dbReference type="Gene3D" id="1.10.510.10">
    <property type="entry name" value="Transferase(Phosphotransferase) domain 1"/>
    <property type="match status" value="1"/>
</dbReference>
<dbReference type="EMBL" id="VICG01000008">
    <property type="protein sequence ID" value="KAA8569378.1"/>
    <property type="molecule type" value="Genomic_DNA"/>
</dbReference>
<name>A0A5M9JIQ9_MONFR</name>
<proteinExistence type="predicted"/>
<gene>
    <name evidence="1" type="ORF">EYC84_001024</name>
</gene>
<organism evidence="1 2">
    <name type="scientific">Monilinia fructicola</name>
    <name type="common">Brown rot fungus</name>
    <name type="synonym">Ciboria fructicola</name>
    <dbReference type="NCBI Taxonomy" id="38448"/>
    <lineage>
        <taxon>Eukaryota</taxon>
        <taxon>Fungi</taxon>
        <taxon>Dikarya</taxon>
        <taxon>Ascomycota</taxon>
        <taxon>Pezizomycotina</taxon>
        <taxon>Leotiomycetes</taxon>
        <taxon>Helotiales</taxon>
        <taxon>Sclerotiniaceae</taxon>
        <taxon>Monilinia</taxon>
    </lineage>
</organism>
<comment type="caution">
    <text evidence="1">The sequence shown here is derived from an EMBL/GenBank/DDBJ whole genome shotgun (WGS) entry which is preliminary data.</text>
</comment>
<evidence type="ECO:0008006" key="3">
    <source>
        <dbReference type="Google" id="ProtNLM"/>
    </source>
</evidence>
<dbReference type="InterPro" id="IPR011009">
    <property type="entry name" value="Kinase-like_dom_sf"/>
</dbReference>
<dbReference type="SUPFAM" id="SSF56112">
    <property type="entry name" value="Protein kinase-like (PK-like)"/>
    <property type="match status" value="1"/>
</dbReference>
<dbReference type="VEuPathDB" id="FungiDB:MFRU_004g01770"/>
<evidence type="ECO:0000313" key="1">
    <source>
        <dbReference type="EMBL" id="KAA8569378.1"/>
    </source>
</evidence>
<evidence type="ECO:0000313" key="2">
    <source>
        <dbReference type="Proteomes" id="UP000322873"/>
    </source>
</evidence>
<sequence>MHFESLTGFPPFAGSTVDETWKNLKHWREVLKRPVWEDPNYFISNRTWNFITSCITSKIKRFSNISEVYGHHVLRSSLNWIPKLTRATLMISATKLIWLSTRKSMTRQTALENMADREDAMSKSLFVGFTFRHRKPNTDDDGKASLQEKPSQLTALLGLCYEPIMILMIITTFDSIFDLGR</sequence>
<keyword evidence="2" id="KW-1185">Reference proteome</keyword>
<reference evidence="1 2" key="1">
    <citation type="submission" date="2019-06" db="EMBL/GenBank/DDBJ databases">
        <title>Genome Sequence of the Brown Rot Fungal Pathogen Monilinia fructicola.</title>
        <authorList>
            <person name="De Miccolis Angelini R.M."/>
            <person name="Landi L."/>
            <person name="Abate D."/>
            <person name="Pollastro S."/>
            <person name="Romanazzi G."/>
            <person name="Faretra F."/>
        </authorList>
    </citation>
    <scope>NUCLEOTIDE SEQUENCE [LARGE SCALE GENOMIC DNA]</scope>
    <source>
        <strain evidence="1 2">Mfrc123</strain>
    </source>
</reference>
<dbReference type="Proteomes" id="UP000322873">
    <property type="component" value="Unassembled WGS sequence"/>
</dbReference>